<dbReference type="PANTHER" id="PTHR34207:SF2">
    <property type="entry name" value="PROTEIN BIC1"/>
    <property type="match status" value="1"/>
</dbReference>
<feature type="compositionally biased region" description="Basic and acidic residues" evidence="1">
    <location>
        <begin position="15"/>
        <end position="39"/>
    </location>
</feature>
<dbReference type="CDD" id="cd22645">
    <property type="entry name" value="BIC1_CID"/>
    <property type="match status" value="1"/>
</dbReference>
<feature type="region of interest" description="Disordered" evidence="1">
    <location>
        <begin position="125"/>
        <end position="145"/>
    </location>
</feature>
<gene>
    <name evidence="2" type="ORF">J5N97_022612</name>
</gene>
<name>A0A9D5HB23_9LILI</name>
<feature type="compositionally biased region" description="Low complexity" evidence="1">
    <location>
        <begin position="1"/>
        <end position="14"/>
    </location>
</feature>
<dbReference type="GO" id="GO:0009785">
    <property type="term" value="P:blue light signaling pathway"/>
    <property type="evidence" value="ECO:0007669"/>
    <property type="project" value="InterPro"/>
</dbReference>
<reference evidence="2" key="2">
    <citation type="journal article" date="2022" name="Hortic Res">
        <title>The genome of Dioscorea zingiberensis sheds light on the biosynthesis, origin and evolution of the medicinally important diosgenin saponins.</title>
        <authorList>
            <person name="Li Y."/>
            <person name="Tan C."/>
            <person name="Li Z."/>
            <person name="Guo J."/>
            <person name="Li S."/>
            <person name="Chen X."/>
            <person name="Wang C."/>
            <person name="Dai X."/>
            <person name="Yang H."/>
            <person name="Song W."/>
            <person name="Hou L."/>
            <person name="Xu J."/>
            <person name="Tong Z."/>
            <person name="Xu A."/>
            <person name="Yuan X."/>
            <person name="Wang W."/>
            <person name="Yang Q."/>
            <person name="Chen L."/>
            <person name="Sun Z."/>
            <person name="Wang K."/>
            <person name="Pan B."/>
            <person name="Chen J."/>
            <person name="Bao Y."/>
            <person name="Liu F."/>
            <person name="Qi X."/>
            <person name="Gang D.R."/>
            <person name="Wen J."/>
            <person name="Li J."/>
        </authorList>
    </citation>
    <scope>NUCLEOTIDE SEQUENCE</scope>
    <source>
        <strain evidence="2">Dzin_1.0</strain>
    </source>
</reference>
<feature type="compositionally biased region" description="Polar residues" evidence="1">
    <location>
        <begin position="133"/>
        <end position="145"/>
    </location>
</feature>
<dbReference type="PANTHER" id="PTHR34207">
    <property type="entry name" value="PROTEIN BIC1"/>
    <property type="match status" value="1"/>
</dbReference>
<organism evidence="2 3">
    <name type="scientific">Dioscorea zingiberensis</name>
    <dbReference type="NCBI Taxonomy" id="325984"/>
    <lineage>
        <taxon>Eukaryota</taxon>
        <taxon>Viridiplantae</taxon>
        <taxon>Streptophyta</taxon>
        <taxon>Embryophyta</taxon>
        <taxon>Tracheophyta</taxon>
        <taxon>Spermatophyta</taxon>
        <taxon>Magnoliopsida</taxon>
        <taxon>Liliopsida</taxon>
        <taxon>Dioscoreales</taxon>
        <taxon>Dioscoreaceae</taxon>
        <taxon>Dioscorea</taxon>
    </lineage>
</organism>
<evidence type="ECO:0000256" key="1">
    <source>
        <dbReference type="SAM" id="MobiDB-lite"/>
    </source>
</evidence>
<keyword evidence="3" id="KW-1185">Reference proteome</keyword>
<dbReference type="EMBL" id="JAGGNH010000006">
    <property type="protein sequence ID" value="KAJ0969735.1"/>
    <property type="molecule type" value="Genomic_DNA"/>
</dbReference>
<proteinExistence type="predicted"/>
<dbReference type="AlphaFoldDB" id="A0A9D5HB23"/>
<accession>A0A9D5HB23</accession>
<protein>
    <submittedName>
        <fullName evidence="2">Uncharacterized protein</fullName>
    </submittedName>
</protein>
<evidence type="ECO:0000313" key="3">
    <source>
        <dbReference type="Proteomes" id="UP001085076"/>
    </source>
</evidence>
<sequence>MLGQHSSNKSSNNSEETRGPKEEDSKEAIDTDSESRTSDPRCSPPPSDDRKKRGIGGIVEASQGEWGRERLKRHRRMTTEEGQVGIPDEWSQETLLGSWIDCSAFQTSYAPTGLAPARRVWPENASVPPPPLTSTFTNHNHIQKG</sequence>
<evidence type="ECO:0000313" key="2">
    <source>
        <dbReference type="EMBL" id="KAJ0969735.1"/>
    </source>
</evidence>
<reference evidence="2" key="1">
    <citation type="submission" date="2021-03" db="EMBL/GenBank/DDBJ databases">
        <authorList>
            <person name="Li Z."/>
            <person name="Yang C."/>
        </authorList>
    </citation>
    <scope>NUCLEOTIDE SEQUENCE</scope>
    <source>
        <strain evidence="2">Dzin_1.0</strain>
        <tissue evidence="2">Leaf</tissue>
    </source>
</reference>
<comment type="caution">
    <text evidence="2">The sequence shown here is derived from an EMBL/GenBank/DDBJ whole genome shotgun (WGS) entry which is preliminary data.</text>
</comment>
<dbReference type="InterPro" id="IPR040374">
    <property type="entry name" value="BIC"/>
</dbReference>
<dbReference type="Proteomes" id="UP001085076">
    <property type="component" value="Miscellaneous, Linkage group lg06"/>
</dbReference>
<feature type="region of interest" description="Disordered" evidence="1">
    <location>
        <begin position="1"/>
        <end position="86"/>
    </location>
</feature>